<reference evidence="11" key="1">
    <citation type="submission" date="2022-06" db="EMBL/GenBank/DDBJ databases">
        <authorList>
            <consortium name="SYNGENTA / RWTH Aachen University"/>
        </authorList>
    </citation>
    <scope>NUCLEOTIDE SEQUENCE</scope>
</reference>
<dbReference type="GO" id="GO:0046970">
    <property type="term" value="F:histone H4K16 deacetylase activity, NAD-dependent"/>
    <property type="evidence" value="ECO:0007669"/>
    <property type="project" value="TreeGrafter"/>
</dbReference>
<keyword evidence="4" id="KW-0808">Transferase</keyword>
<dbReference type="Proteomes" id="UP001153365">
    <property type="component" value="Unassembled WGS sequence"/>
</dbReference>
<feature type="compositionally biased region" description="Basic and acidic residues" evidence="9">
    <location>
        <begin position="545"/>
        <end position="576"/>
    </location>
</feature>
<evidence type="ECO:0000313" key="11">
    <source>
        <dbReference type="EMBL" id="CAH7683181.1"/>
    </source>
</evidence>
<dbReference type="PANTHER" id="PTHR11085">
    <property type="entry name" value="NAD-DEPENDENT PROTEIN DEACYLASE SIRTUIN-5, MITOCHONDRIAL-RELATED"/>
    <property type="match status" value="1"/>
</dbReference>
<sequence length="608" mass="70270">MLDEELQVNEGEQSDQDVKVLLNESSKNSISKENQGEVEEDQLKAETELVKTASSDDKLNYTEIDNGSIRDETCQRIDKKDPKLTSCPSNRLSIQSEEEIATPPIDESIRLMDWEEFEDWMIKIQEKGLNNFLENYVDKKLLDVEKLLVNLDLTISMIKEEEEDDDDEKGGDQRDEELARMEQQQRLRSFVLIKRSVIKWLKTRKKLTQFNTLEDLVELIKTRSRIMILTGAGISTSCGIPDFRSSDGLYSQLSKEYEDELDDACQMFDLRFFKSKPQIFYSFAKQIFPFSASFLKRETDQKHQSETASEGCYPKSIEPSDSHRFLKLLEFKSKLLRNYTQNIDTLEMKAGVKNLIQCHGSFASFKCLRCDQRFESSEDFERSIYRSEVIVCPICREDLRSEDVPAKKKRKRKRSLDFEGSDSESSDESIDWVSRGLVKPEIIFFGEGLPRTFDEAFETDRYKADLVIVMGTSLAVSPVSDILDYVAEDVPQILINRDPIRGVNFDICCLGDSDLIVRELCKRLGDGWRLDDMRRFQVSGDGQNDELKEQRCGKRHGGSDEEKEVNGSKEEPKRVGESHVWLFRGADTNHPWLRRWMEQENTEASGSR</sequence>
<comment type="caution">
    <text evidence="11">The sequence shown here is derived from an EMBL/GenBank/DDBJ whole genome shotgun (WGS) entry which is preliminary data.</text>
</comment>
<proteinExistence type="inferred from homology"/>
<feature type="compositionally biased region" description="Low complexity" evidence="9">
    <location>
        <begin position="23"/>
        <end position="33"/>
    </location>
</feature>
<dbReference type="InterPro" id="IPR026591">
    <property type="entry name" value="Sirtuin_cat_small_dom_sf"/>
</dbReference>
<dbReference type="Gene3D" id="3.30.1600.10">
    <property type="entry name" value="SIR2/SIRT2 'Small Domain"/>
    <property type="match status" value="1"/>
</dbReference>
<feature type="binding site" evidence="8">
    <location>
        <position position="395"/>
    </location>
    <ligand>
        <name>Zn(2+)</name>
        <dbReference type="ChEBI" id="CHEBI:29105"/>
    </ligand>
</feature>
<name>A0AAV0B8B1_PHAPC</name>
<gene>
    <name evidence="11" type="ORF">PPACK8108_LOCUS16551</name>
</gene>
<keyword evidence="5 8" id="KW-0479">Metal-binding</keyword>
<evidence type="ECO:0000259" key="10">
    <source>
        <dbReference type="PROSITE" id="PS50305"/>
    </source>
</evidence>
<dbReference type="AlphaFoldDB" id="A0AAV0B8B1"/>
<feature type="domain" description="Deacetylase sirtuin-type" evidence="10">
    <location>
        <begin position="206"/>
        <end position="527"/>
    </location>
</feature>
<dbReference type="InterPro" id="IPR050134">
    <property type="entry name" value="NAD-dep_sirtuin_deacylases"/>
</dbReference>
<protein>
    <submittedName>
        <fullName evidence="11">DHS-like NAD/FAD-binding domain-containing protein</fullName>
    </submittedName>
</protein>
<feature type="binding site" evidence="8">
    <location>
        <position position="367"/>
    </location>
    <ligand>
        <name>Zn(2+)</name>
        <dbReference type="ChEBI" id="CHEBI:29105"/>
    </ligand>
</feature>
<feature type="compositionally biased region" description="Acidic residues" evidence="9">
    <location>
        <begin position="1"/>
        <end position="15"/>
    </location>
</feature>
<dbReference type="PANTHER" id="PTHR11085:SF9">
    <property type="entry name" value="NAD-DEPENDENT PROTEIN DEACETYLASE SIRTUIN-1"/>
    <property type="match status" value="1"/>
</dbReference>
<evidence type="ECO:0000256" key="6">
    <source>
        <dbReference type="ARBA" id="ARBA00022833"/>
    </source>
</evidence>
<dbReference type="SUPFAM" id="SSF52467">
    <property type="entry name" value="DHS-like NAD/FAD-binding domain"/>
    <property type="match status" value="1"/>
</dbReference>
<feature type="region of interest" description="Disordered" evidence="9">
    <location>
        <begin position="541"/>
        <end position="576"/>
    </location>
</feature>
<dbReference type="GO" id="GO:0046872">
    <property type="term" value="F:metal ion binding"/>
    <property type="evidence" value="ECO:0007669"/>
    <property type="project" value="UniProtKB-KW"/>
</dbReference>
<dbReference type="Pfam" id="PF02146">
    <property type="entry name" value="SIR2"/>
    <property type="match status" value="2"/>
</dbReference>
<comment type="similarity">
    <text evidence="3">Belongs to the sirtuin family. Class I subfamily.</text>
</comment>
<evidence type="ECO:0000256" key="7">
    <source>
        <dbReference type="ARBA" id="ARBA00023027"/>
    </source>
</evidence>
<evidence type="ECO:0000256" key="8">
    <source>
        <dbReference type="PROSITE-ProRule" id="PRU00236"/>
    </source>
</evidence>
<dbReference type="InterPro" id="IPR003000">
    <property type="entry name" value="Sirtuin"/>
</dbReference>
<feature type="binding site" evidence="8">
    <location>
        <position position="392"/>
    </location>
    <ligand>
        <name>Zn(2+)</name>
        <dbReference type="ChEBI" id="CHEBI:29105"/>
    </ligand>
</feature>
<evidence type="ECO:0000256" key="4">
    <source>
        <dbReference type="ARBA" id="ARBA00022679"/>
    </source>
</evidence>
<organism evidence="11 12">
    <name type="scientific">Phakopsora pachyrhizi</name>
    <name type="common">Asian soybean rust disease fungus</name>
    <dbReference type="NCBI Taxonomy" id="170000"/>
    <lineage>
        <taxon>Eukaryota</taxon>
        <taxon>Fungi</taxon>
        <taxon>Dikarya</taxon>
        <taxon>Basidiomycota</taxon>
        <taxon>Pucciniomycotina</taxon>
        <taxon>Pucciniomycetes</taxon>
        <taxon>Pucciniales</taxon>
        <taxon>Phakopsoraceae</taxon>
        <taxon>Phakopsora</taxon>
    </lineage>
</organism>
<dbReference type="InterPro" id="IPR026590">
    <property type="entry name" value="Ssirtuin_cat_dom"/>
</dbReference>
<evidence type="ECO:0000256" key="3">
    <source>
        <dbReference type="ARBA" id="ARBA00006924"/>
    </source>
</evidence>
<dbReference type="EMBL" id="CALTRL010004515">
    <property type="protein sequence ID" value="CAH7683181.1"/>
    <property type="molecule type" value="Genomic_DNA"/>
</dbReference>
<dbReference type="GO" id="GO:0070403">
    <property type="term" value="F:NAD+ binding"/>
    <property type="evidence" value="ECO:0007669"/>
    <property type="project" value="InterPro"/>
</dbReference>
<evidence type="ECO:0000256" key="9">
    <source>
        <dbReference type="SAM" id="MobiDB-lite"/>
    </source>
</evidence>
<keyword evidence="12" id="KW-1185">Reference proteome</keyword>
<feature type="active site" description="Proton acceptor" evidence="8">
    <location>
        <position position="359"/>
    </location>
</feature>
<evidence type="ECO:0000256" key="5">
    <source>
        <dbReference type="ARBA" id="ARBA00022723"/>
    </source>
</evidence>
<dbReference type="GO" id="GO:0005739">
    <property type="term" value="C:mitochondrion"/>
    <property type="evidence" value="ECO:0007669"/>
    <property type="project" value="UniProtKB-SubCell"/>
</dbReference>
<accession>A0AAV0B8B1</accession>
<comment type="subcellular location">
    <subcellularLocation>
        <location evidence="2">Mitochondrion</location>
    </subcellularLocation>
</comment>
<feature type="binding site" evidence="8">
    <location>
        <position position="370"/>
    </location>
    <ligand>
        <name>Zn(2+)</name>
        <dbReference type="ChEBI" id="CHEBI:29105"/>
    </ligand>
</feature>
<comment type="cofactor">
    <cofactor evidence="1">
        <name>Zn(2+)</name>
        <dbReference type="ChEBI" id="CHEBI:29105"/>
    </cofactor>
</comment>
<keyword evidence="7" id="KW-0520">NAD</keyword>
<keyword evidence="6 8" id="KW-0862">Zinc</keyword>
<evidence type="ECO:0000256" key="1">
    <source>
        <dbReference type="ARBA" id="ARBA00001947"/>
    </source>
</evidence>
<dbReference type="Gene3D" id="3.40.50.1220">
    <property type="entry name" value="TPP-binding domain"/>
    <property type="match status" value="1"/>
</dbReference>
<dbReference type="InterPro" id="IPR029035">
    <property type="entry name" value="DHS-like_NAD/FAD-binding_dom"/>
</dbReference>
<evidence type="ECO:0000256" key="2">
    <source>
        <dbReference type="ARBA" id="ARBA00004173"/>
    </source>
</evidence>
<dbReference type="GO" id="GO:0005634">
    <property type="term" value="C:nucleus"/>
    <property type="evidence" value="ECO:0007669"/>
    <property type="project" value="TreeGrafter"/>
</dbReference>
<dbReference type="PROSITE" id="PS50305">
    <property type="entry name" value="SIRTUIN"/>
    <property type="match status" value="1"/>
</dbReference>
<feature type="region of interest" description="Disordered" evidence="9">
    <location>
        <begin position="1"/>
        <end position="42"/>
    </location>
</feature>
<evidence type="ECO:0000313" key="12">
    <source>
        <dbReference type="Proteomes" id="UP001153365"/>
    </source>
</evidence>